<comment type="subunit">
    <text evidence="2">Heterodimer of SbcC and SbcD.</text>
</comment>
<evidence type="ECO:0000259" key="5">
    <source>
        <dbReference type="Pfam" id="PF13476"/>
    </source>
</evidence>
<dbReference type="InterPro" id="IPR027417">
    <property type="entry name" value="P-loop_NTPase"/>
</dbReference>
<evidence type="ECO:0000313" key="6">
    <source>
        <dbReference type="EMBL" id="GAA0773169.1"/>
    </source>
</evidence>
<feature type="coiled-coil region" evidence="4">
    <location>
        <begin position="461"/>
        <end position="488"/>
    </location>
</feature>
<dbReference type="Pfam" id="PF13476">
    <property type="entry name" value="AAA_23"/>
    <property type="match status" value="1"/>
</dbReference>
<dbReference type="EMBL" id="BAAACI010000006">
    <property type="protein sequence ID" value="GAA0773169.1"/>
    <property type="molecule type" value="Genomic_DNA"/>
</dbReference>
<evidence type="ECO:0000256" key="1">
    <source>
        <dbReference type="ARBA" id="ARBA00006930"/>
    </source>
</evidence>
<dbReference type="SUPFAM" id="SSF52540">
    <property type="entry name" value="P-loop containing nucleoside triphosphate hydrolases"/>
    <property type="match status" value="2"/>
</dbReference>
<feature type="coiled-coil region" evidence="4">
    <location>
        <begin position="598"/>
        <end position="672"/>
    </location>
</feature>
<dbReference type="PANTHER" id="PTHR32114:SF2">
    <property type="entry name" value="ABC TRANSPORTER ABCH.3"/>
    <property type="match status" value="1"/>
</dbReference>
<feature type="domain" description="Rad50/SbcC-type AAA" evidence="5">
    <location>
        <begin position="5"/>
        <end position="278"/>
    </location>
</feature>
<dbReference type="PANTHER" id="PTHR32114">
    <property type="entry name" value="ABC TRANSPORTER ABCH.3"/>
    <property type="match status" value="1"/>
</dbReference>
<dbReference type="Proteomes" id="UP001501047">
    <property type="component" value="Unassembled WGS sequence"/>
</dbReference>
<dbReference type="InterPro" id="IPR038729">
    <property type="entry name" value="Rad50/SbcC_AAA"/>
</dbReference>
<comment type="similarity">
    <text evidence="1">Belongs to the SMC family. SbcC subfamily.</text>
</comment>
<evidence type="ECO:0000256" key="3">
    <source>
        <dbReference type="ARBA" id="ARBA00013368"/>
    </source>
</evidence>
<gene>
    <name evidence="6" type="ORF">GCM10008908_20900</name>
</gene>
<name>A0ABP3VYU1_CLOSU</name>
<reference evidence="7" key="1">
    <citation type="journal article" date="2019" name="Int. J. Syst. Evol. Microbiol.">
        <title>The Global Catalogue of Microorganisms (GCM) 10K type strain sequencing project: providing services to taxonomists for standard genome sequencing and annotation.</title>
        <authorList>
            <consortium name="The Broad Institute Genomics Platform"/>
            <consortium name="The Broad Institute Genome Sequencing Center for Infectious Disease"/>
            <person name="Wu L."/>
            <person name="Ma J."/>
        </authorList>
    </citation>
    <scope>NUCLEOTIDE SEQUENCE [LARGE SCALE GENOMIC DNA]</scope>
    <source>
        <strain evidence="7">JCM 1417</strain>
    </source>
</reference>
<keyword evidence="7" id="KW-1185">Reference proteome</keyword>
<organism evidence="6 7">
    <name type="scientific">Clostridium subterminale</name>
    <dbReference type="NCBI Taxonomy" id="1550"/>
    <lineage>
        <taxon>Bacteria</taxon>
        <taxon>Bacillati</taxon>
        <taxon>Bacillota</taxon>
        <taxon>Clostridia</taxon>
        <taxon>Eubacteriales</taxon>
        <taxon>Clostridiaceae</taxon>
        <taxon>Clostridium</taxon>
    </lineage>
</organism>
<dbReference type="Pfam" id="PF13558">
    <property type="entry name" value="SbcC_Walker_B"/>
    <property type="match status" value="1"/>
</dbReference>
<evidence type="ECO:0000256" key="4">
    <source>
        <dbReference type="SAM" id="Coils"/>
    </source>
</evidence>
<dbReference type="Gene3D" id="3.40.50.300">
    <property type="entry name" value="P-loop containing nucleotide triphosphate hydrolases"/>
    <property type="match status" value="2"/>
</dbReference>
<evidence type="ECO:0000256" key="2">
    <source>
        <dbReference type="ARBA" id="ARBA00011322"/>
    </source>
</evidence>
<sequence length="1164" mass="134220">MKPISLKIKGLNSFNEEQFIDFEKLTEQGFFGIFGPTGSGKSTVLDGITLALYGEVSRKSSNFINTNCDSLALSYTFQISGVEPKRYVVDREFKRDKKTGNPISGRCKIMDITSEEPIILADKVKEVTGACREIIGLSLDDFTRTVVLPQGKFSEFLKLEGRARRDMLERLFNLQKYGDNLSSKLKAEITKEENKYTELSGELKGYENINEDTLKEKEDELKNSTDKLIKGNEELKKLEVDFKEKEEVWKLILDIKAYEEKKENLMEKAQEIEGYNEKLKIVEGAARVLPYVENYENTLRDLKTSKEKENTLNLQYEKLKVEKDELQSKWDFWRNKKDKELPDLKVKEEKVRDSLIEKKNLDALRVSINELKESVKSLKEQEQKAQREINILGERILKGGNVIKETEEKFQVLKIDSELKEKVQRGIRLNERYVDLKTIVDKDKLTLTKLKKFIEEEHIKEGLLTEELNKKEALLKEKEDELENLINTCPGEPTDLLNLQRRISEEGEKARKCNLATEDIKNSEEIIKKLREAVSEYQETKASIDETINGLKTEILDLQVETLASELRENLNKGEQCPVCGSLEHHVENIRHIEILDLNEKNGKLHQLESHLKEIEMNITRDNTKILNLEENIKAKELEIKALGDDFKVGNLVILEDRFKVLDKELSKYNKDREVLDNFIKVLKEEKLSLEGKRNIIKSVVEEKEKQYKDVELEYNKNTLSCSVLENDIINIRTSINVENFQEKNKEILRIEKEREELEKNIRKYRRALDDLIDNKESIQISINSLRENLAKEKSALIEKEKSAEEKELQIKAKVGDMDNLKDLLMHLKEEIKTIEDFFNDYDKKKESMEEDFKNCNEALIDIISKVRQLDKREGEEGAYLNEILKNESFEDIEKVKVSVISKVEIERLKTSIEEYNNSISKVNGAIESLLIKVNGREVSKEAWQQIQEEKTVKEEEIKALTEVNIRYSEEVNHIKKKLVELKGLLGKKEKLDHKLALLDDLEKLFKGKKFVEFVAATRLKYVSMEASKRLKEITSGTYGLEVDEQGKFIIRDYKNGGASRDASTLSGGETFLTSLALALALSSEIQLKGTAPLELFFLDEGFGTLDDDLLEVVMSSLERIHNDKLKVGIISHVESIKNRVPVKLVLTPAEAGRGGSKVKIERS</sequence>
<feature type="coiled-coil region" evidence="4">
    <location>
        <begin position="182"/>
        <end position="336"/>
    </location>
</feature>
<accession>A0ABP3VYU1</accession>
<proteinExistence type="inferred from homology"/>
<keyword evidence="4" id="KW-0175">Coiled coil</keyword>
<protein>
    <recommendedName>
        <fullName evidence="3">Nuclease SbcCD subunit C</fullName>
    </recommendedName>
</protein>
<feature type="coiled-coil region" evidence="4">
    <location>
        <begin position="741"/>
        <end position="838"/>
    </location>
</feature>
<comment type="caution">
    <text evidence="6">The sequence shown here is derived from an EMBL/GenBank/DDBJ whole genome shotgun (WGS) entry which is preliminary data.</text>
</comment>
<dbReference type="RefSeq" id="WP_343826206.1">
    <property type="nucleotide sequence ID" value="NZ_BAAACI010000006.1"/>
</dbReference>
<evidence type="ECO:0000313" key="7">
    <source>
        <dbReference type="Proteomes" id="UP001501047"/>
    </source>
</evidence>
<feature type="coiled-coil region" evidence="4">
    <location>
        <begin position="361"/>
        <end position="395"/>
    </location>
</feature>
<feature type="coiled-coil region" evidence="4">
    <location>
        <begin position="513"/>
        <end position="547"/>
    </location>
</feature>